<organism evidence="2 3">
    <name type="scientific">Methanospirillum lacunae</name>
    <dbReference type="NCBI Taxonomy" id="668570"/>
    <lineage>
        <taxon>Archaea</taxon>
        <taxon>Methanobacteriati</taxon>
        <taxon>Methanobacteriota</taxon>
        <taxon>Stenosarchaea group</taxon>
        <taxon>Methanomicrobia</taxon>
        <taxon>Methanomicrobiales</taxon>
        <taxon>Methanospirillaceae</taxon>
        <taxon>Methanospirillum</taxon>
    </lineage>
</organism>
<gene>
    <name evidence="2" type="ORF">DK846_11605</name>
</gene>
<keyword evidence="3" id="KW-1185">Reference proteome</keyword>
<accession>A0A2V2MYW6</accession>
<name>A0A2V2MYW6_9EURY</name>
<dbReference type="EMBL" id="QGMY01000008">
    <property type="protein sequence ID" value="PWR71500.1"/>
    <property type="molecule type" value="Genomic_DNA"/>
</dbReference>
<dbReference type="GeneID" id="97550353"/>
<evidence type="ECO:0000259" key="1">
    <source>
        <dbReference type="PROSITE" id="PS50263"/>
    </source>
</evidence>
<comment type="caution">
    <text evidence="2">The sequence shown here is derived from an EMBL/GenBank/DDBJ whole genome shotgun (WGS) entry which is preliminary data.</text>
</comment>
<dbReference type="PANTHER" id="PTHR23088">
    <property type="entry name" value="NITRILASE-RELATED"/>
    <property type="match status" value="1"/>
</dbReference>
<dbReference type="OrthoDB" id="41015at2157"/>
<protein>
    <submittedName>
        <fullName evidence="2">Nitrilase</fullName>
    </submittedName>
</protein>
<dbReference type="RefSeq" id="WP_109969118.1">
    <property type="nucleotide sequence ID" value="NZ_CP176093.1"/>
</dbReference>
<dbReference type="SUPFAM" id="SSF56317">
    <property type="entry name" value="Carbon-nitrogen hydrolase"/>
    <property type="match status" value="1"/>
</dbReference>
<dbReference type="PROSITE" id="PS50263">
    <property type="entry name" value="CN_HYDROLASE"/>
    <property type="match status" value="1"/>
</dbReference>
<dbReference type="AlphaFoldDB" id="A0A2V2MYW6"/>
<dbReference type="Gene3D" id="3.60.110.10">
    <property type="entry name" value="Carbon-nitrogen hydrolase"/>
    <property type="match status" value="1"/>
</dbReference>
<feature type="domain" description="CN hydrolase" evidence="1">
    <location>
        <begin position="1"/>
        <end position="236"/>
    </location>
</feature>
<dbReference type="InterPro" id="IPR036526">
    <property type="entry name" value="C-N_Hydrolase_sf"/>
</dbReference>
<proteinExistence type="predicted"/>
<sequence>MILCTAQISPCWQNPECTLTSIKTRIAEAVEYDASFISFPEQVITGWDPLDGKNFVQTESDEIVSVLCEYACDFSIGILGSYREKYQPHPRNTAIAIAPDGRILGRYSKMHLFSPGHEDQAYCPGEEIALFSYDGCRCGIAICYDLRFADLFRLYRDADVDLVMVPSAWPASRMRYFELFATARAAEFQMYVAGINTVGRTPVDLYSGGSLIAGPDGAVICRGSEVEELLFSDICPDLVAGIRESFPVHSDRRSEVYQNLS</sequence>
<dbReference type="InterPro" id="IPR003010">
    <property type="entry name" value="C-N_Hydrolase"/>
</dbReference>
<evidence type="ECO:0000313" key="2">
    <source>
        <dbReference type="EMBL" id="PWR71500.1"/>
    </source>
</evidence>
<dbReference type="CDD" id="cd07197">
    <property type="entry name" value="nitrilase"/>
    <property type="match status" value="1"/>
</dbReference>
<evidence type="ECO:0000313" key="3">
    <source>
        <dbReference type="Proteomes" id="UP000245657"/>
    </source>
</evidence>
<dbReference type="Pfam" id="PF00795">
    <property type="entry name" value="CN_hydrolase"/>
    <property type="match status" value="1"/>
</dbReference>
<reference evidence="2 3" key="1">
    <citation type="submission" date="2018-05" db="EMBL/GenBank/DDBJ databases">
        <title>Draft genome of Methanospirillum lacunae Ki8-1.</title>
        <authorList>
            <person name="Dueholm M.S."/>
            <person name="Nielsen P.H."/>
            <person name="Bakmann L.F."/>
            <person name="Otzen D.E."/>
        </authorList>
    </citation>
    <scope>NUCLEOTIDE SEQUENCE [LARGE SCALE GENOMIC DNA]</scope>
    <source>
        <strain evidence="2 3">Ki8-1</strain>
    </source>
</reference>
<dbReference type="Proteomes" id="UP000245657">
    <property type="component" value="Unassembled WGS sequence"/>
</dbReference>
<dbReference type="PANTHER" id="PTHR23088:SF27">
    <property type="entry name" value="DEAMINATED GLUTATHIONE AMIDASE"/>
    <property type="match status" value="1"/>
</dbReference>